<dbReference type="FunFam" id="3.40.50.620:FF:000021">
    <property type="entry name" value="Riboflavin biosynthesis protein"/>
    <property type="match status" value="1"/>
</dbReference>
<keyword evidence="6 15" id="KW-0808">Transferase</keyword>
<evidence type="ECO:0000313" key="17">
    <source>
        <dbReference type="EMBL" id="TKT73965.1"/>
    </source>
</evidence>
<dbReference type="UniPathway" id="UPA00277">
    <property type="reaction ID" value="UER00407"/>
</dbReference>
<dbReference type="EMBL" id="LBIA02000001">
    <property type="protein sequence ID" value="TKT73965.1"/>
    <property type="molecule type" value="Genomic_DNA"/>
</dbReference>
<dbReference type="InterPro" id="IPR015865">
    <property type="entry name" value="Riboflavin_kinase_bac/euk"/>
</dbReference>
<comment type="similarity">
    <text evidence="15">Belongs to the ribF family.</text>
</comment>
<evidence type="ECO:0000256" key="5">
    <source>
        <dbReference type="ARBA" id="ARBA00022643"/>
    </source>
</evidence>
<comment type="function">
    <text evidence="1">Catalyzes the phosphorylation of riboflavin to FMN followed by the adenylation of FMN to FAD.</text>
</comment>
<dbReference type="SUPFAM" id="SSF52374">
    <property type="entry name" value="Nucleotidylyl transferase"/>
    <property type="match status" value="1"/>
</dbReference>
<evidence type="ECO:0000256" key="10">
    <source>
        <dbReference type="ARBA" id="ARBA00022827"/>
    </source>
</evidence>
<comment type="caution">
    <text evidence="17">The sequence shown here is derived from an EMBL/GenBank/DDBJ whole genome shotgun (WGS) entry which is preliminary data.</text>
</comment>
<dbReference type="PANTHER" id="PTHR22749:SF6">
    <property type="entry name" value="RIBOFLAVIN KINASE"/>
    <property type="match status" value="1"/>
</dbReference>
<dbReference type="PIRSF" id="PIRSF004491">
    <property type="entry name" value="FAD_Synth"/>
    <property type="match status" value="1"/>
</dbReference>
<dbReference type="EC" id="2.7.1.26" evidence="15"/>
<sequence length="328" mass="35344">MTTRFSVIRDTTPASAITKGAVVAMGNFDGVHLGHRVVISAAIDMARKHGKPAYAVTFEPHPRSFFSPNTPQFRLSDEAEKLRLLAGTGLDGAVVMTFDGTRAGTSAQDFINHDLIGRLGISGISVGYDFHFGKGRAGSPSLLASEAPRLGIEVHIQSHVDILDRPVSSSAIRMALAEGQVTEATAMLGEPWFISSKVIHGEKRGRDLGYPTANIRLDKHCGLKHGIYAVRAGIGQGKDRVRIDGVASFGRRPTFDNGAPLLEVFLFDFKGDLYGQRPDVAFIGFIRDELKFDGIDALVRQMDDDSAKARAMLAAAPDAFPKLGIVTD</sequence>
<dbReference type="InterPro" id="IPR014729">
    <property type="entry name" value="Rossmann-like_a/b/a_fold"/>
</dbReference>
<evidence type="ECO:0000256" key="3">
    <source>
        <dbReference type="ARBA" id="ARBA00005201"/>
    </source>
</evidence>
<evidence type="ECO:0000256" key="12">
    <source>
        <dbReference type="ARBA" id="ARBA00023268"/>
    </source>
</evidence>
<dbReference type="FunFam" id="2.40.30.30:FF:000003">
    <property type="entry name" value="Riboflavin biosynthesis protein"/>
    <property type="match status" value="1"/>
</dbReference>
<keyword evidence="18" id="KW-1185">Reference proteome</keyword>
<dbReference type="GO" id="GO:0003919">
    <property type="term" value="F:FMN adenylyltransferase activity"/>
    <property type="evidence" value="ECO:0007669"/>
    <property type="project" value="UniProtKB-UniRule"/>
</dbReference>
<dbReference type="GO" id="GO:0008531">
    <property type="term" value="F:riboflavin kinase activity"/>
    <property type="evidence" value="ECO:0007669"/>
    <property type="project" value="UniProtKB-UniRule"/>
</dbReference>
<dbReference type="NCBIfam" id="TIGR00083">
    <property type="entry name" value="ribF"/>
    <property type="match status" value="1"/>
</dbReference>
<evidence type="ECO:0000256" key="8">
    <source>
        <dbReference type="ARBA" id="ARBA00022741"/>
    </source>
</evidence>
<keyword evidence="7 15" id="KW-0548">Nucleotidyltransferase</keyword>
<dbReference type="GO" id="GO:0009398">
    <property type="term" value="P:FMN biosynthetic process"/>
    <property type="evidence" value="ECO:0007669"/>
    <property type="project" value="UniProtKB-UniRule"/>
</dbReference>
<keyword evidence="8 15" id="KW-0547">Nucleotide-binding</keyword>
<keyword evidence="4 15" id="KW-0285">Flavoprotein</keyword>
<dbReference type="GO" id="GO:0005524">
    <property type="term" value="F:ATP binding"/>
    <property type="evidence" value="ECO:0007669"/>
    <property type="project" value="UniProtKB-UniRule"/>
</dbReference>
<dbReference type="GO" id="GO:0009231">
    <property type="term" value="P:riboflavin biosynthetic process"/>
    <property type="evidence" value="ECO:0007669"/>
    <property type="project" value="InterPro"/>
</dbReference>
<keyword evidence="12" id="KW-0511">Multifunctional enzyme</keyword>
<dbReference type="Gene3D" id="2.40.30.30">
    <property type="entry name" value="Riboflavin kinase-like"/>
    <property type="match status" value="1"/>
</dbReference>
<gene>
    <name evidence="17" type="ORF">YH63_011055</name>
</gene>
<dbReference type="InterPro" id="IPR002606">
    <property type="entry name" value="Riboflavin_kinase_bac"/>
</dbReference>
<evidence type="ECO:0000256" key="13">
    <source>
        <dbReference type="ARBA" id="ARBA00047880"/>
    </source>
</evidence>
<evidence type="ECO:0000256" key="9">
    <source>
        <dbReference type="ARBA" id="ARBA00022777"/>
    </source>
</evidence>
<dbReference type="AlphaFoldDB" id="A0A4U6BVY9"/>
<dbReference type="Pfam" id="PF06574">
    <property type="entry name" value="FAD_syn"/>
    <property type="match status" value="1"/>
</dbReference>
<dbReference type="NCBIfam" id="NF004160">
    <property type="entry name" value="PRK05627.1-3"/>
    <property type="match status" value="1"/>
</dbReference>
<evidence type="ECO:0000313" key="18">
    <source>
        <dbReference type="Proteomes" id="UP000034832"/>
    </source>
</evidence>
<name>A0A4U6BVY9_9BRAD</name>
<keyword evidence="10 15" id="KW-0274">FAD</keyword>
<dbReference type="InterPro" id="IPR023468">
    <property type="entry name" value="Riboflavin_kinase"/>
</dbReference>
<dbReference type="PANTHER" id="PTHR22749">
    <property type="entry name" value="RIBOFLAVIN KINASE/FMN ADENYLYLTRANSFERASE"/>
    <property type="match status" value="1"/>
</dbReference>
<comment type="pathway">
    <text evidence="3 15">Cofactor biosynthesis; FMN biosynthesis; FMN from riboflavin (ATP route): step 1/1.</text>
</comment>
<dbReference type="EC" id="2.7.7.2" evidence="15"/>
<keyword evidence="11 15" id="KW-0067">ATP-binding</keyword>
<dbReference type="RefSeq" id="WP_046827561.1">
    <property type="nucleotide sequence ID" value="NZ_LBIA02000001.1"/>
</dbReference>
<evidence type="ECO:0000259" key="16">
    <source>
        <dbReference type="SMART" id="SM00904"/>
    </source>
</evidence>
<evidence type="ECO:0000256" key="11">
    <source>
        <dbReference type="ARBA" id="ARBA00022840"/>
    </source>
</evidence>
<dbReference type="STRING" id="211460.YH63_07935"/>
<evidence type="ECO:0000256" key="1">
    <source>
        <dbReference type="ARBA" id="ARBA00002121"/>
    </source>
</evidence>
<dbReference type="SMART" id="SM00904">
    <property type="entry name" value="Flavokinase"/>
    <property type="match status" value="1"/>
</dbReference>
<dbReference type="Gene3D" id="3.40.50.620">
    <property type="entry name" value="HUPs"/>
    <property type="match status" value="1"/>
</dbReference>
<reference evidence="17" key="1">
    <citation type="submission" date="2019-04" db="EMBL/GenBank/DDBJ databases">
        <title>Whole genome sequencing of cave bacteria.</title>
        <authorList>
            <person name="Gan H.M."/>
            <person name="Barton H."/>
            <person name="Savka M.A."/>
        </authorList>
    </citation>
    <scope>NUCLEOTIDE SEQUENCE [LARGE SCALE GENOMIC DNA]</scope>
    <source>
        <strain evidence="17">LC387</strain>
    </source>
</reference>
<dbReference type="GO" id="GO:0006747">
    <property type="term" value="P:FAD biosynthetic process"/>
    <property type="evidence" value="ECO:0007669"/>
    <property type="project" value="UniProtKB-UniRule"/>
</dbReference>
<comment type="catalytic activity">
    <reaction evidence="14 15">
        <text>FMN + ATP + H(+) = FAD + diphosphate</text>
        <dbReference type="Rhea" id="RHEA:17237"/>
        <dbReference type="ChEBI" id="CHEBI:15378"/>
        <dbReference type="ChEBI" id="CHEBI:30616"/>
        <dbReference type="ChEBI" id="CHEBI:33019"/>
        <dbReference type="ChEBI" id="CHEBI:57692"/>
        <dbReference type="ChEBI" id="CHEBI:58210"/>
        <dbReference type="EC" id="2.7.7.2"/>
    </reaction>
</comment>
<evidence type="ECO:0000256" key="15">
    <source>
        <dbReference type="PIRNR" id="PIRNR004491"/>
    </source>
</evidence>
<evidence type="ECO:0000256" key="4">
    <source>
        <dbReference type="ARBA" id="ARBA00022630"/>
    </source>
</evidence>
<feature type="domain" description="Riboflavin kinase" evidence="16">
    <location>
        <begin position="187"/>
        <end position="314"/>
    </location>
</feature>
<dbReference type="InterPro" id="IPR023465">
    <property type="entry name" value="Riboflavin_kinase_dom_sf"/>
</dbReference>
<comment type="catalytic activity">
    <reaction evidence="13 15">
        <text>riboflavin + ATP = FMN + ADP + H(+)</text>
        <dbReference type="Rhea" id="RHEA:14357"/>
        <dbReference type="ChEBI" id="CHEBI:15378"/>
        <dbReference type="ChEBI" id="CHEBI:30616"/>
        <dbReference type="ChEBI" id="CHEBI:57986"/>
        <dbReference type="ChEBI" id="CHEBI:58210"/>
        <dbReference type="ChEBI" id="CHEBI:456216"/>
        <dbReference type="EC" id="2.7.1.26"/>
    </reaction>
</comment>
<dbReference type="OrthoDB" id="9803667at2"/>
<organism evidence="17 18">
    <name type="scientific">Afipia massiliensis</name>
    <dbReference type="NCBI Taxonomy" id="211460"/>
    <lineage>
        <taxon>Bacteria</taxon>
        <taxon>Pseudomonadati</taxon>
        <taxon>Pseudomonadota</taxon>
        <taxon>Alphaproteobacteria</taxon>
        <taxon>Hyphomicrobiales</taxon>
        <taxon>Nitrobacteraceae</taxon>
        <taxon>Afipia</taxon>
    </lineage>
</organism>
<dbReference type="UniPathway" id="UPA00276">
    <property type="reaction ID" value="UER00406"/>
</dbReference>
<proteinExistence type="inferred from homology"/>
<accession>A0A4U6BVY9</accession>
<evidence type="ECO:0000256" key="7">
    <source>
        <dbReference type="ARBA" id="ARBA00022695"/>
    </source>
</evidence>
<keyword evidence="5 15" id="KW-0288">FMN</keyword>
<evidence type="ECO:0000256" key="14">
    <source>
        <dbReference type="ARBA" id="ARBA00049494"/>
    </source>
</evidence>
<evidence type="ECO:0000256" key="6">
    <source>
        <dbReference type="ARBA" id="ARBA00022679"/>
    </source>
</evidence>
<dbReference type="InterPro" id="IPR015864">
    <property type="entry name" value="FAD_synthase"/>
</dbReference>
<comment type="pathway">
    <text evidence="2 15">Cofactor biosynthesis; FAD biosynthesis; FAD from FMN: step 1/1.</text>
</comment>
<dbReference type="Proteomes" id="UP000034832">
    <property type="component" value="Unassembled WGS sequence"/>
</dbReference>
<dbReference type="SUPFAM" id="SSF82114">
    <property type="entry name" value="Riboflavin kinase-like"/>
    <property type="match status" value="1"/>
</dbReference>
<evidence type="ECO:0000256" key="2">
    <source>
        <dbReference type="ARBA" id="ARBA00004726"/>
    </source>
</evidence>
<dbReference type="CDD" id="cd02064">
    <property type="entry name" value="FAD_synthetase_N"/>
    <property type="match status" value="1"/>
</dbReference>
<protein>
    <recommendedName>
        <fullName evidence="15">Riboflavin biosynthesis protein</fullName>
    </recommendedName>
    <domain>
        <recommendedName>
            <fullName evidence="15">Riboflavin kinase</fullName>
            <ecNumber evidence="15">2.7.1.26</ecNumber>
        </recommendedName>
        <alternativeName>
            <fullName evidence="15">Flavokinase</fullName>
        </alternativeName>
    </domain>
    <domain>
        <recommendedName>
            <fullName evidence="15">FMN adenylyltransferase</fullName>
            <ecNumber evidence="15">2.7.7.2</ecNumber>
        </recommendedName>
        <alternativeName>
            <fullName evidence="15">FAD pyrophosphorylase</fullName>
        </alternativeName>
        <alternativeName>
            <fullName evidence="15">FAD synthase</fullName>
        </alternativeName>
    </domain>
</protein>
<dbReference type="Pfam" id="PF01687">
    <property type="entry name" value="Flavokinase"/>
    <property type="match status" value="1"/>
</dbReference>
<keyword evidence="9 15" id="KW-0418">Kinase</keyword>